<dbReference type="AlphaFoldDB" id="A0A7W8NGB6"/>
<keyword evidence="1" id="KW-0255">Endonuclease</keyword>
<comment type="caution">
    <text evidence="1">The sequence shown here is derived from an EMBL/GenBank/DDBJ whole genome shotgun (WGS) entry which is preliminary data.</text>
</comment>
<evidence type="ECO:0000313" key="2">
    <source>
        <dbReference type="Proteomes" id="UP000552709"/>
    </source>
</evidence>
<sequence length="120" mass="13782">MSRKIGTHTRLVTTGAEIQKITECMMTFYLSGTERPDERRHPFFTGVGPTPNVAEEMAYMVYLRAHNCSHQFEPRDTTTQVCRVCGVMRRAHTAASRSERFMWQRWFRGAPRSPSAPTGK</sequence>
<accession>A0A7W8NGB6</accession>
<dbReference type="RefSeq" id="WP_184136733.1">
    <property type="nucleotide sequence ID" value="NZ_JACHFL010000017.1"/>
</dbReference>
<gene>
    <name evidence="1" type="ORF">HNQ08_004447</name>
</gene>
<keyword evidence="1" id="KW-0540">Nuclease</keyword>
<proteinExistence type="predicted"/>
<reference evidence="1 2" key="1">
    <citation type="submission" date="2020-08" db="EMBL/GenBank/DDBJ databases">
        <title>Genomic Encyclopedia of Type Strains, Phase IV (KMG-IV): sequencing the most valuable type-strain genomes for metagenomic binning, comparative biology and taxonomic classification.</title>
        <authorList>
            <person name="Goeker M."/>
        </authorList>
    </citation>
    <scope>NUCLEOTIDE SEQUENCE [LARGE SCALE GENOMIC DNA]</scope>
    <source>
        <strain evidence="1 2">DSM 27939</strain>
    </source>
</reference>
<dbReference type="GO" id="GO:0004519">
    <property type="term" value="F:endonuclease activity"/>
    <property type="evidence" value="ECO:0007669"/>
    <property type="project" value="UniProtKB-KW"/>
</dbReference>
<keyword evidence="1" id="KW-0378">Hydrolase</keyword>
<dbReference type="Proteomes" id="UP000552709">
    <property type="component" value="Unassembled WGS sequence"/>
</dbReference>
<evidence type="ECO:0000313" key="1">
    <source>
        <dbReference type="EMBL" id="MBB5365326.1"/>
    </source>
</evidence>
<dbReference type="EMBL" id="JACHFL010000017">
    <property type="protein sequence ID" value="MBB5365326.1"/>
    <property type="molecule type" value="Genomic_DNA"/>
</dbReference>
<keyword evidence="2" id="KW-1185">Reference proteome</keyword>
<organism evidence="1 2">
    <name type="scientific">Deinococcus humi</name>
    <dbReference type="NCBI Taxonomy" id="662880"/>
    <lineage>
        <taxon>Bacteria</taxon>
        <taxon>Thermotogati</taxon>
        <taxon>Deinococcota</taxon>
        <taxon>Deinococci</taxon>
        <taxon>Deinococcales</taxon>
        <taxon>Deinococcaceae</taxon>
        <taxon>Deinococcus</taxon>
    </lineage>
</organism>
<protein>
    <submittedName>
        <fullName evidence="1">rRNA maturation endonuclease Nob1</fullName>
    </submittedName>
</protein>
<name>A0A7W8NGB6_9DEIO</name>